<dbReference type="SUPFAM" id="SSF52058">
    <property type="entry name" value="L domain-like"/>
    <property type="match status" value="2"/>
</dbReference>
<dbReference type="InterPro" id="IPR032675">
    <property type="entry name" value="LRR_dom_sf"/>
</dbReference>
<dbReference type="SMART" id="SM00369">
    <property type="entry name" value="LRR_TYP"/>
    <property type="match status" value="12"/>
</dbReference>
<evidence type="ECO:0000256" key="1">
    <source>
        <dbReference type="ARBA" id="ARBA00022614"/>
    </source>
</evidence>
<evidence type="ECO:0000313" key="4">
    <source>
        <dbReference type="EMBL" id="TPX51743.1"/>
    </source>
</evidence>
<feature type="region of interest" description="Disordered" evidence="3">
    <location>
        <begin position="1325"/>
        <end position="1348"/>
    </location>
</feature>
<keyword evidence="2" id="KW-0677">Repeat</keyword>
<dbReference type="SMART" id="SM00365">
    <property type="entry name" value="LRR_SD22"/>
    <property type="match status" value="13"/>
</dbReference>
<dbReference type="Proteomes" id="UP000320475">
    <property type="component" value="Unassembled WGS sequence"/>
</dbReference>
<dbReference type="Pfam" id="PF14580">
    <property type="entry name" value="LRR_9"/>
    <property type="match status" value="2"/>
</dbReference>
<sequence>MVAPAPNAFSRTASRTAPNKNPLPLLSDLPPKRSLEWIFHNDPDVLSLCSNNGITPLHFVQNAAAISSIEMLHFNYSNIRGLHYFINLKSLCLISQDIDVICGLDSLTHLDSLWICETKVSNIAGLCNCTKLTRLFLYENQIKQIEGLENLTLLEQLCLSDNQIRTIENLEALVNLRELQLGGNQIRYIGNALEANVNLQSLNLAGNQIQSFPEILNLVHIPALKSLALSDPDYAENPVCTLCNYQTNILHHFPNLTRLDSHNITPEARKAVAATVLKKRMFYNMCVQTIRRNTAILHQTIHLIYADAIIKKESVLQRQLYRQKCLRRHLDDLKWDNVSITRPGFSPPLQTLLTSASKQLDVLIIKAESQLHEAQESKLKCLDMVTFQANHLIKRSQIELEMGGNVRFEDIGSSHEEADKVMGLVKTFLSIGGATLLESEGVQLHRAVKVQNRGAKARYEAKMATKMNSESPIHLCLEVSHLQVFDLAEEGLSFKSKRPSAVAPITNFLQHYARTPDTHIRYATILQTYADNMIYTSQFQAPQLISKREPNVSCYYYDVPDTQSSGNSSLPPQRHFEFTDLDMVLPVYLVEFSTVESTNTKEYAKFESSIIHYASSSKLAASEPPVLSQLVGSSSISASINDDGCSDVLVESHPDVDVAERTVSSTPMKVDADALQRLSSSATHLNIATSAIPPTFDEAISHFINLKTLSISHCALSRIPVALSALQSLNFLDISFNILSSLTGVKALNLSSLDASANKIVSLDGLTEIRETTIVDLDLRFNPVCLLLDFRNWVLGNTNALKVLNSKAVQENERFSELETVEGQVQTSSSPQPCIFRHLSIRTGSGLGSSSRLAFNVSQPITPSTITILELDWSNLTNTSSIPTSSLSSLRWLSLRHNRITNISNLSSLTKLEELSLYDNNLTSIDSLATLPKLSRLEAGRNSICNVEGGADGKWKSLTFLGIECNRIKELRNVATIGTLLELYIANNSIEDLHIIFPLKDLPRLIILDLSSNPVSSTSSYRLFTIFHLPRLKILDGLTISPADSVLAKETHQGRLTSELLSERVGRSIPFRSLGELDLSNCRLKDVECFSKAPGTDFKSLRKLNLEGNLLINADSLRGLPSLRLLNLSQNRIEKLFSTDPPMSDEFSLCPVYQVHEGQWGSDAWPVLEELNLAGNLINAVSELGLRRSGGLRILNLSGNRITKIDGLEKLPNLVELNLEFNQIRTVNMDAFCGVPSLRYLSVKENRLRCLQNFDNLTSLKVLNLGCNRIQDTLDFDKLHIPNLREIILQGNPVLRRPSHRLALISRLPSIEIIDKREVAEEERRRADGFGMDQPLPTSQTTHNPSHYSYNSGSNVYNLTTKLSSSVSGSSNGLAILPKFPSKPAIVILDGSDMRIGGYQLGRGSY</sequence>
<gene>
    <name evidence="4" type="ORF">SeLEV6574_g00123</name>
</gene>
<dbReference type="Pfam" id="PF12799">
    <property type="entry name" value="LRR_4"/>
    <property type="match status" value="1"/>
</dbReference>
<dbReference type="InterPro" id="IPR003591">
    <property type="entry name" value="Leu-rich_rpt_typical-subtyp"/>
</dbReference>
<dbReference type="InterPro" id="IPR050576">
    <property type="entry name" value="Cilia_flagella_integrity"/>
</dbReference>
<evidence type="ECO:0008006" key="6">
    <source>
        <dbReference type="Google" id="ProtNLM"/>
    </source>
</evidence>
<evidence type="ECO:0000256" key="2">
    <source>
        <dbReference type="ARBA" id="ARBA00022737"/>
    </source>
</evidence>
<dbReference type="Gene3D" id="3.80.10.10">
    <property type="entry name" value="Ribonuclease Inhibitor"/>
    <property type="match status" value="7"/>
</dbReference>
<keyword evidence="1" id="KW-0433">Leucine-rich repeat</keyword>
<feature type="compositionally biased region" description="Polar residues" evidence="3">
    <location>
        <begin position="1336"/>
        <end position="1348"/>
    </location>
</feature>
<reference evidence="4 5" key="1">
    <citation type="journal article" date="2019" name="Sci. Rep.">
        <title>Comparative genomics of chytrid fungi reveal insights into the obligate biotrophic and pathogenic lifestyle of Synchytrium endobioticum.</title>
        <authorList>
            <person name="van de Vossenberg B.T.L.H."/>
            <person name="Warris S."/>
            <person name="Nguyen H.D.T."/>
            <person name="van Gent-Pelzer M.P.E."/>
            <person name="Joly D.L."/>
            <person name="van de Geest H.C."/>
            <person name="Bonants P.J.M."/>
            <person name="Smith D.S."/>
            <person name="Levesque C.A."/>
            <person name="van der Lee T.A.J."/>
        </authorList>
    </citation>
    <scope>NUCLEOTIDE SEQUENCE [LARGE SCALE GENOMIC DNA]</scope>
    <source>
        <strain evidence="4 5">LEV6574</strain>
    </source>
</reference>
<evidence type="ECO:0000256" key="3">
    <source>
        <dbReference type="SAM" id="MobiDB-lite"/>
    </source>
</evidence>
<dbReference type="Pfam" id="PF13855">
    <property type="entry name" value="LRR_8"/>
    <property type="match status" value="2"/>
</dbReference>
<dbReference type="PROSITE" id="PS51450">
    <property type="entry name" value="LRR"/>
    <property type="match status" value="10"/>
</dbReference>
<dbReference type="PANTHER" id="PTHR45973:SF35">
    <property type="entry name" value="LEUCINE-RICH REPEAT-CONTAINING PROTEIN 43"/>
    <property type="match status" value="1"/>
</dbReference>
<proteinExistence type="predicted"/>
<feature type="compositionally biased region" description="Polar residues" evidence="3">
    <location>
        <begin position="9"/>
        <end position="19"/>
    </location>
</feature>
<accession>A0A507DJF1</accession>
<dbReference type="InterPro" id="IPR001611">
    <property type="entry name" value="Leu-rich_rpt"/>
</dbReference>
<dbReference type="EMBL" id="QEAM01000002">
    <property type="protein sequence ID" value="TPX51743.1"/>
    <property type="molecule type" value="Genomic_DNA"/>
</dbReference>
<dbReference type="VEuPathDB" id="FungiDB:SeMB42_g03636"/>
<organism evidence="4 5">
    <name type="scientific">Synchytrium endobioticum</name>
    <dbReference type="NCBI Taxonomy" id="286115"/>
    <lineage>
        <taxon>Eukaryota</taxon>
        <taxon>Fungi</taxon>
        <taxon>Fungi incertae sedis</taxon>
        <taxon>Chytridiomycota</taxon>
        <taxon>Chytridiomycota incertae sedis</taxon>
        <taxon>Chytridiomycetes</taxon>
        <taxon>Synchytriales</taxon>
        <taxon>Synchytriaceae</taxon>
        <taxon>Synchytrium</taxon>
    </lineage>
</organism>
<comment type="caution">
    <text evidence="4">The sequence shown here is derived from an EMBL/GenBank/DDBJ whole genome shotgun (WGS) entry which is preliminary data.</text>
</comment>
<dbReference type="PANTHER" id="PTHR45973">
    <property type="entry name" value="PROTEIN PHOSPHATASE 1 REGULATORY SUBUNIT SDS22-RELATED"/>
    <property type="match status" value="1"/>
</dbReference>
<feature type="region of interest" description="Disordered" evidence="3">
    <location>
        <begin position="1"/>
        <end position="25"/>
    </location>
</feature>
<dbReference type="SUPFAM" id="SSF52075">
    <property type="entry name" value="Outer arm dynein light chain 1"/>
    <property type="match status" value="1"/>
</dbReference>
<dbReference type="InterPro" id="IPR025875">
    <property type="entry name" value="Leu-rich_rpt_4"/>
</dbReference>
<name>A0A507DJF1_9FUNG</name>
<protein>
    <recommendedName>
        <fullName evidence="6">Protein phosphatase 1 regulatory subunit 7</fullName>
    </recommendedName>
</protein>
<dbReference type="SMART" id="SM00364">
    <property type="entry name" value="LRR_BAC"/>
    <property type="match status" value="8"/>
</dbReference>
<dbReference type="OrthoDB" id="266138at2759"/>
<evidence type="ECO:0000313" key="5">
    <source>
        <dbReference type="Proteomes" id="UP000320475"/>
    </source>
</evidence>